<dbReference type="EMBL" id="UGTB01000004">
    <property type="protein sequence ID" value="SUB61126.1"/>
    <property type="molecule type" value="Genomic_DNA"/>
</dbReference>
<dbReference type="STRING" id="1261.HMPREF3195_01550"/>
<protein>
    <submittedName>
        <fullName evidence="2">Uncharacterized protein</fullName>
    </submittedName>
</protein>
<proteinExistence type="predicted"/>
<organism evidence="2 4">
    <name type="scientific">Peptostreptococcus anaerobius</name>
    <dbReference type="NCBI Taxonomy" id="1261"/>
    <lineage>
        <taxon>Bacteria</taxon>
        <taxon>Bacillati</taxon>
        <taxon>Bacillota</taxon>
        <taxon>Clostridia</taxon>
        <taxon>Peptostreptococcales</taxon>
        <taxon>Peptostreptococcaceae</taxon>
        <taxon>Peptostreptococcus</taxon>
    </lineage>
</organism>
<evidence type="ECO:0000313" key="3">
    <source>
        <dbReference type="EMBL" id="SUB61126.1"/>
    </source>
</evidence>
<evidence type="ECO:0000313" key="4">
    <source>
        <dbReference type="Proteomes" id="UP000070326"/>
    </source>
</evidence>
<keyword evidence="1" id="KW-0812">Transmembrane</keyword>
<evidence type="ECO:0000313" key="2">
    <source>
        <dbReference type="EMBL" id="KXI10808.1"/>
    </source>
</evidence>
<evidence type="ECO:0000313" key="5">
    <source>
        <dbReference type="Proteomes" id="UP000255101"/>
    </source>
</evidence>
<feature type="transmembrane region" description="Helical" evidence="1">
    <location>
        <begin position="82"/>
        <end position="98"/>
    </location>
</feature>
<keyword evidence="1" id="KW-0472">Membrane</keyword>
<feature type="transmembrane region" description="Helical" evidence="1">
    <location>
        <begin position="45"/>
        <end position="62"/>
    </location>
</feature>
<sequence length="184" mass="21253">MNYIFNFNLNDFYKNKDGKKIIILGVTLLAVGIYCSTRKYMGINIFSWGLSLVFFYGAWLALKELNQLTKYAAKSDIRKQRYYLYGCLLMAILLIIWPKWVNMVASIVLGILLLSIQIKKYLDYKRHMLPYYGLTDLVKLLVGLMLIMSPLFLSKFIVGILSFIAILVGVYFISIGIKIENGRF</sequence>
<feature type="transmembrane region" description="Helical" evidence="1">
    <location>
        <begin position="21"/>
        <end position="39"/>
    </location>
</feature>
<dbReference type="Proteomes" id="UP000070326">
    <property type="component" value="Unassembled WGS sequence"/>
</dbReference>
<feature type="transmembrane region" description="Helical" evidence="1">
    <location>
        <begin position="129"/>
        <end position="150"/>
    </location>
</feature>
<keyword evidence="1" id="KW-1133">Transmembrane helix</keyword>
<name>A0A135YN45_9FIRM</name>
<dbReference type="Proteomes" id="UP000255101">
    <property type="component" value="Unassembled WGS sequence"/>
</dbReference>
<dbReference type="RefSeq" id="WP_002846401.1">
    <property type="nucleotide sequence ID" value="NZ_CP096607.1"/>
</dbReference>
<reference evidence="3 5" key="2">
    <citation type="submission" date="2018-06" db="EMBL/GenBank/DDBJ databases">
        <authorList>
            <consortium name="Pathogen Informatics"/>
            <person name="Doyle S."/>
        </authorList>
    </citation>
    <scope>NUCLEOTIDE SEQUENCE [LARGE SCALE GENOMIC DNA]</scope>
    <source>
        <strain evidence="3 5">NCTC11460</strain>
    </source>
</reference>
<evidence type="ECO:0000256" key="1">
    <source>
        <dbReference type="SAM" id="Phobius"/>
    </source>
</evidence>
<gene>
    <name evidence="2" type="ORF">HMPREF3195_01550</name>
    <name evidence="3" type="ORF">NCTC11460_01045</name>
</gene>
<feature type="transmembrane region" description="Helical" evidence="1">
    <location>
        <begin position="156"/>
        <end position="177"/>
    </location>
</feature>
<feature type="transmembrane region" description="Helical" evidence="1">
    <location>
        <begin position="104"/>
        <end position="122"/>
    </location>
</feature>
<dbReference type="AlphaFoldDB" id="A0A135YN45"/>
<accession>A0A135YN45</accession>
<dbReference type="EMBL" id="LSQZ01000085">
    <property type="protein sequence ID" value="KXI10808.1"/>
    <property type="molecule type" value="Genomic_DNA"/>
</dbReference>
<dbReference type="PATRIC" id="fig|1261.3.peg.388"/>
<reference evidence="2 4" key="1">
    <citation type="submission" date="2016-02" db="EMBL/GenBank/DDBJ databases">
        <authorList>
            <person name="Wen L."/>
            <person name="He K."/>
            <person name="Yang H."/>
        </authorList>
    </citation>
    <scope>NUCLEOTIDE SEQUENCE [LARGE SCALE GENOMIC DNA]</scope>
    <source>
        <strain evidence="2 4">MJR8628A</strain>
    </source>
</reference>